<name>A0A7L5A2C8_9BACT</name>
<dbReference type="EMBL" id="VTWU01000003">
    <property type="protein sequence ID" value="KAA9333400.1"/>
    <property type="molecule type" value="Genomic_DNA"/>
</dbReference>
<dbReference type="RefSeq" id="WP_151078821.1">
    <property type="nucleotide sequence ID" value="NZ_CP047647.1"/>
</dbReference>
<dbReference type="Proteomes" id="UP000326380">
    <property type="component" value="Unassembled WGS sequence"/>
</dbReference>
<comment type="caution">
    <text evidence="1">The sequence shown here is derived from an EMBL/GenBank/DDBJ whole genome shotgun (WGS) entry which is preliminary data.</text>
</comment>
<reference evidence="1 2" key="1">
    <citation type="submission" date="2019-09" db="EMBL/GenBank/DDBJ databases">
        <title>Genome sequence of Hymenobacter sp. M3.</title>
        <authorList>
            <person name="Srinivasan S."/>
        </authorList>
    </citation>
    <scope>NUCLEOTIDE SEQUENCE [LARGE SCALE GENOMIC DNA]</scope>
    <source>
        <strain evidence="1 2">M3</strain>
    </source>
</reference>
<gene>
    <name evidence="1" type="ORF">F0P96_10550</name>
</gene>
<evidence type="ECO:0000313" key="1">
    <source>
        <dbReference type="EMBL" id="KAA9333400.1"/>
    </source>
</evidence>
<evidence type="ECO:0000313" key="2">
    <source>
        <dbReference type="Proteomes" id="UP000326380"/>
    </source>
</evidence>
<sequence>MAAGDFSASTLSTVIEKQEDLFKDPRNSRLYAPKAEALLEIIRMQTANVSLLNTSAQNKVKIAFVNTSAITTQDCTNECAPDGTLLQTAAQEFTLSQCVEATPFRVEVPLGAEPDSVYANGVYGLPDAVAAGMLKQEKEIVEKMAAVSLGLVAAKAGTNQDPAPEYGAVIAGTNTTIPAANWTANIFPFFQLEAELNRFGMPYMLHGRNLYLEKLNAVPNAQNDDQRDEQAKYDLIESAWDPFSFQRAALTNISLMVDAGAIAFGARNEYGAAVVEAEANVRVFSIASRFVPGVRFDVKKIRKCVNGVYFDVYTMKAPYFDIINNPANGITGDTGVLKFTKGA</sequence>
<protein>
    <submittedName>
        <fullName evidence="1">Uncharacterized protein</fullName>
    </submittedName>
</protein>
<organism evidence="1 2">
    <name type="scientific">Hymenobacter busanensis</name>
    <dbReference type="NCBI Taxonomy" id="2607656"/>
    <lineage>
        <taxon>Bacteria</taxon>
        <taxon>Pseudomonadati</taxon>
        <taxon>Bacteroidota</taxon>
        <taxon>Cytophagia</taxon>
        <taxon>Cytophagales</taxon>
        <taxon>Hymenobacteraceae</taxon>
        <taxon>Hymenobacter</taxon>
    </lineage>
</organism>
<dbReference type="AlphaFoldDB" id="A0A7L5A2C8"/>
<proteinExistence type="predicted"/>
<accession>A0A7L5A2C8</accession>
<keyword evidence="2" id="KW-1185">Reference proteome</keyword>